<feature type="domain" description="Flavin reductase like" evidence="3">
    <location>
        <begin position="14"/>
        <end position="158"/>
    </location>
</feature>
<dbReference type="PANTHER" id="PTHR30466">
    <property type="entry name" value="FLAVIN REDUCTASE"/>
    <property type="match status" value="1"/>
</dbReference>
<dbReference type="Gene3D" id="2.30.110.10">
    <property type="entry name" value="Electron Transport, Fmn-binding Protein, Chain A"/>
    <property type="match status" value="1"/>
</dbReference>
<dbReference type="SMART" id="SM00903">
    <property type="entry name" value="Flavin_Reduct"/>
    <property type="match status" value="1"/>
</dbReference>
<accession>A0A6L3VRN9</accession>
<keyword evidence="2" id="KW-0560">Oxidoreductase</keyword>
<sequence length="162" mass="17041">MSGPDSGARFRDVLGRFASGITVVTSVDGDGRPAGLACQSFASLSLDPPLVMFCVARTSTSWPRIAATGRFAVNVLAEDQREVCRAFAVSGADKFAGVGWTASPHGTAHLDGALAAIDCAIEDVHEAGDHLIVVGAVRELRDRRDHGPLLYFRGDYAAGAFH</sequence>
<evidence type="ECO:0000259" key="3">
    <source>
        <dbReference type="SMART" id="SM00903"/>
    </source>
</evidence>
<gene>
    <name evidence="4" type="ORF">F9B16_20045</name>
</gene>
<evidence type="ECO:0000313" key="4">
    <source>
        <dbReference type="EMBL" id="KAB2379531.1"/>
    </source>
</evidence>
<evidence type="ECO:0000256" key="1">
    <source>
        <dbReference type="ARBA" id="ARBA00008898"/>
    </source>
</evidence>
<reference evidence="4 5" key="1">
    <citation type="submission" date="2019-09" db="EMBL/GenBank/DDBJ databases">
        <title>Actinomadura physcomitrii sp. nov., a novel actinomycete isolated from moss [Physcomitrium sphaericum (Ludw) Fuernr].</title>
        <authorList>
            <person name="Liu C."/>
            <person name="Zhuang X."/>
        </authorList>
    </citation>
    <scope>NUCLEOTIDE SEQUENCE [LARGE SCALE GENOMIC DNA]</scope>
    <source>
        <strain evidence="4 5">CYP1-1B</strain>
    </source>
</reference>
<dbReference type="Pfam" id="PF01613">
    <property type="entry name" value="Flavin_Reduct"/>
    <property type="match status" value="1"/>
</dbReference>
<proteinExistence type="inferred from homology"/>
<dbReference type="InterPro" id="IPR050268">
    <property type="entry name" value="NADH-dep_flavin_reductase"/>
</dbReference>
<organism evidence="4 5">
    <name type="scientific">Actinomadura montaniterrae</name>
    <dbReference type="NCBI Taxonomy" id="1803903"/>
    <lineage>
        <taxon>Bacteria</taxon>
        <taxon>Bacillati</taxon>
        <taxon>Actinomycetota</taxon>
        <taxon>Actinomycetes</taxon>
        <taxon>Streptosporangiales</taxon>
        <taxon>Thermomonosporaceae</taxon>
        <taxon>Actinomadura</taxon>
    </lineage>
</organism>
<dbReference type="GO" id="GO:0042602">
    <property type="term" value="F:riboflavin reductase (NADPH) activity"/>
    <property type="evidence" value="ECO:0007669"/>
    <property type="project" value="TreeGrafter"/>
</dbReference>
<evidence type="ECO:0000313" key="5">
    <source>
        <dbReference type="Proteomes" id="UP000483004"/>
    </source>
</evidence>
<dbReference type="InterPro" id="IPR002563">
    <property type="entry name" value="Flavin_Rdtase-like_dom"/>
</dbReference>
<comment type="similarity">
    <text evidence="1">Belongs to the non-flavoprotein flavin reductase family.</text>
</comment>
<dbReference type="AlphaFoldDB" id="A0A6L3VRN9"/>
<protein>
    <submittedName>
        <fullName evidence="4">Flavin reductase family protein</fullName>
    </submittedName>
</protein>
<dbReference type="InterPro" id="IPR012349">
    <property type="entry name" value="Split_barrel_FMN-bd"/>
</dbReference>
<dbReference type="EMBL" id="WBMR01000055">
    <property type="protein sequence ID" value="KAB2379531.1"/>
    <property type="molecule type" value="Genomic_DNA"/>
</dbReference>
<dbReference type="Proteomes" id="UP000483004">
    <property type="component" value="Unassembled WGS sequence"/>
</dbReference>
<comment type="caution">
    <text evidence="4">The sequence shown here is derived from an EMBL/GenBank/DDBJ whole genome shotgun (WGS) entry which is preliminary data.</text>
</comment>
<dbReference type="PANTHER" id="PTHR30466:SF11">
    <property type="entry name" value="FLAVIN-DEPENDENT MONOOXYGENASE, REDUCTASE SUBUNIT HSAB"/>
    <property type="match status" value="1"/>
</dbReference>
<keyword evidence="5" id="KW-1185">Reference proteome</keyword>
<evidence type="ECO:0000256" key="2">
    <source>
        <dbReference type="ARBA" id="ARBA00023002"/>
    </source>
</evidence>
<dbReference type="OrthoDB" id="9792858at2"/>
<dbReference type="GO" id="GO:0010181">
    <property type="term" value="F:FMN binding"/>
    <property type="evidence" value="ECO:0007669"/>
    <property type="project" value="InterPro"/>
</dbReference>
<name>A0A6L3VRN9_9ACTN</name>
<dbReference type="SUPFAM" id="SSF50475">
    <property type="entry name" value="FMN-binding split barrel"/>
    <property type="match status" value="1"/>
</dbReference>
<dbReference type="RefSeq" id="WP_151541627.1">
    <property type="nucleotide sequence ID" value="NZ_WBMR01000055.1"/>
</dbReference>